<dbReference type="KEGG" id="vhl:BME96_08990"/>
<organism evidence="1 2">
    <name type="scientific">Virgibacillus halodenitrificans</name>
    <name type="common">Bacillus halodenitrificans</name>
    <dbReference type="NCBI Taxonomy" id="1482"/>
    <lineage>
        <taxon>Bacteria</taxon>
        <taxon>Bacillati</taxon>
        <taxon>Bacillota</taxon>
        <taxon>Bacilli</taxon>
        <taxon>Bacillales</taxon>
        <taxon>Bacillaceae</taxon>
        <taxon>Virgibacillus</taxon>
    </lineage>
</organism>
<dbReference type="AlphaFoldDB" id="A0AAC9NKR4"/>
<name>A0AAC9NKR4_VIRHA</name>
<proteinExistence type="predicted"/>
<accession>A0AAC9NKR4</accession>
<sequence length="135" mass="15094">MSVKITGLNKLLSELETKLGKQAMQRISDKALIDAANEFVKVLRMDFEAAGDKGYAEGYTVDEITVTGPFWDARGVRTMKVHWVGPHGRYRLIHLNEWGTINNPNPPRKGVIARAMKNSEKAYRNAVRKALKGGL</sequence>
<reference evidence="1 2" key="1">
    <citation type="submission" date="2016-11" db="EMBL/GenBank/DDBJ databases">
        <title>Complete genome sequencing of Virgibacillus halodenitrificans PDB-F2.</title>
        <authorList>
            <person name="Sun Z."/>
            <person name="Zhou Y."/>
            <person name="Li H."/>
        </authorList>
    </citation>
    <scope>NUCLEOTIDE SEQUENCE [LARGE SCALE GENOMIC DNA]</scope>
    <source>
        <strain evidence="1 2">PDB-F2</strain>
    </source>
</reference>
<evidence type="ECO:0000313" key="1">
    <source>
        <dbReference type="EMBL" id="APC48293.1"/>
    </source>
</evidence>
<dbReference type="GeneID" id="71514527"/>
<dbReference type="RefSeq" id="WP_071648917.1">
    <property type="nucleotide sequence ID" value="NZ_CP017962.1"/>
</dbReference>
<evidence type="ECO:0000313" key="2">
    <source>
        <dbReference type="Proteomes" id="UP000182945"/>
    </source>
</evidence>
<protein>
    <recommendedName>
        <fullName evidence="3">HK97 gp10 family phage protein</fullName>
    </recommendedName>
</protein>
<dbReference type="EMBL" id="CP017962">
    <property type="protein sequence ID" value="APC48293.1"/>
    <property type="molecule type" value="Genomic_DNA"/>
</dbReference>
<gene>
    <name evidence="1" type="ORF">BME96_08990</name>
</gene>
<evidence type="ECO:0008006" key="3">
    <source>
        <dbReference type="Google" id="ProtNLM"/>
    </source>
</evidence>
<dbReference type="Proteomes" id="UP000182945">
    <property type="component" value="Chromosome"/>
</dbReference>